<evidence type="ECO:0000313" key="2">
    <source>
        <dbReference type="Proteomes" id="UP001145114"/>
    </source>
</evidence>
<keyword evidence="2" id="KW-1185">Reference proteome</keyword>
<dbReference type="Proteomes" id="UP001145114">
    <property type="component" value="Unassembled WGS sequence"/>
</dbReference>
<accession>A0ACC1HAM7</accession>
<dbReference type="EMBL" id="JAMZIH010006806">
    <property type="protein sequence ID" value="KAJ1673558.1"/>
    <property type="molecule type" value="Genomic_DNA"/>
</dbReference>
<reference evidence="1" key="1">
    <citation type="submission" date="2022-06" db="EMBL/GenBank/DDBJ databases">
        <title>Phylogenomic reconstructions and comparative analyses of Kickxellomycotina fungi.</title>
        <authorList>
            <person name="Reynolds N.K."/>
            <person name="Stajich J.E."/>
            <person name="Barry K."/>
            <person name="Grigoriev I.V."/>
            <person name="Crous P."/>
            <person name="Smith M.E."/>
        </authorList>
    </citation>
    <scope>NUCLEOTIDE SEQUENCE</scope>
    <source>
        <strain evidence="1">RSA 2271</strain>
    </source>
</reference>
<name>A0ACC1HAM7_9FUNG</name>
<organism evidence="1 2">
    <name type="scientific">Spiromyces aspiralis</name>
    <dbReference type="NCBI Taxonomy" id="68401"/>
    <lineage>
        <taxon>Eukaryota</taxon>
        <taxon>Fungi</taxon>
        <taxon>Fungi incertae sedis</taxon>
        <taxon>Zoopagomycota</taxon>
        <taxon>Kickxellomycotina</taxon>
        <taxon>Kickxellomycetes</taxon>
        <taxon>Kickxellales</taxon>
        <taxon>Kickxellaceae</taxon>
        <taxon>Spiromyces</taxon>
    </lineage>
</organism>
<proteinExistence type="predicted"/>
<comment type="caution">
    <text evidence="1">The sequence shown here is derived from an EMBL/GenBank/DDBJ whole genome shotgun (WGS) entry which is preliminary data.</text>
</comment>
<protein>
    <submittedName>
        <fullName evidence="1">60S ribosomal subunit assembly or modification protein</fullName>
    </submittedName>
</protein>
<sequence length="117" mass="12626">MSVLRVEPVYSVSFHPNDNIVVSGGGDDKAYVWRSDTGEQLFKLESHSDSVAAVKFSTDGSLVATGGMDGKINVYHTSTGEKCASLDGPDEVIWIDWHPKGPALLAGANDGTLWMWK</sequence>
<feature type="non-terminal residue" evidence="1">
    <location>
        <position position="117"/>
    </location>
</feature>
<gene>
    <name evidence="1" type="primary">SQT1_2</name>
    <name evidence="1" type="ORF">EV182_005002</name>
</gene>
<evidence type="ECO:0000313" key="1">
    <source>
        <dbReference type="EMBL" id="KAJ1673558.1"/>
    </source>
</evidence>